<evidence type="ECO:0008006" key="13">
    <source>
        <dbReference type="Google" id="ProtNLM"/>
    </source>
</evidence>
<dbReference type="InterPro" id="IPR001650">
    <property type="entry name" value="Helicase_C-like"/>
</dbReference>
<evidence type="ECO:0000256" key="6">
    <source>
        <dbReference type="RuleBase" id="RU000492"/>
    </source>
</evidence>
<feature type="compositionally biased region" description="Basic residues" evidence="7">
    <location>
        <begin position="1"/>
        <end position="15"/>
    </location>
</feature>
<dbReference type="EMBL" id="JAJJMA010099062">
    <property type="protein sequence ID" value="MCL7030230.1"/>
    <property type="molecule type" value="Genomic_DNA"/>
</dbReference>
<feature type="compositionally biased region" description="Basic and acidic residues" evidence="7">
    <location>
        <begin position="116"/>
        <end position="127"/>
    </location>
</feature>
<dbReference type="AlphaFoldDB" id="A0AA41V0Z0"/>
<dbReference type="InterPro" id="IPR027417">
    <property type="entry name" value="P-loop_NTPase"/>
</dbReference>
<feature type="region of interest" description="Disordered" evidence="7">
    <location>
        <begin position="713"/>
        <end position="760"/>
    </location>
</feature>
<dbReference type="PROSITE" id="PS00039">
    <property type="entry name" value="DEAD_ATP_HELICASE"/>
    <property type="match status" value="1"/>
</dbReference>
<dbReference type="GO" id="GO:0003676">
    <property type="term" value="F:nucleic acid binding"/>
    <property type="evidence" value="ECO:0007669"/>
    <property type="project" value="InterPro"/>
</dbReference>
<evidence type="ECO:0000259" key="8">
    <source>
        <dbReference type="PROSITE" id="PS51192"/>
    </source>
</evidence>
<dbReference type="InterPro" id="IPR000629">
    <property type="entry name" value="RNA-helicase_DEAD-box_CS"/>
</dbReference>
<dbReference type="PANTHER" id="PTHR47959">
    <property type="entry name" value="ATP-DEPENDENT RNA HELICASE RHLE-RELATED"/>
    <property type="match status" value="1"/>
</dbReference>
<accession>A0AA41V0Z0</accession>
<dbReference type="GO" id="GO:0016787">
    <property type="term" value="F:hydrolase activity"/>
    <property type="evidence" value="ECO:0007669"/>
    <property type="project" value="UniProtKB-KW"/>
</dbReference>
<evidence type="ECO:0000259" key="10">
    <source>
        <dbReference type="PROSITE" id="PS51195"/>
    </source>
</evidence>
<evidence type="ECO:0000259" key="9">
    <source>
        <dbReference type="PROSITE" id="PS51194"/>
    </source>
</evidence>
<dbReference type="PROSITE" id="PS51195">
    <property type="entry name" value="Q_MOTIF"/>
    <property type="match status" value="1"/>
</dbReference>
<keyword evidence="1 6" id="KW-0547">Nucleotide-binding</keyword>
<dbReference type="PROSITE" id="PS51194">
    <property type="entry name" value="HELICASE_CTER"/>
    <property type="match status" value="1"/>
</dbReference>
<dbReference type="CDD" id="cd18787">
    <property type="entry name" value="SF2_C_DEAD"/>
    <property type="match status" value="1"/>
</dbReference>
<dbReference type="SMART" id="SM00487">
    <property type="entry name" value="DEXDc"/>
    <property type="match status" value="1"/>
</dbReference>
<reference evidence="11" key="1">
    <citation type="submission" date="2022-03" db="EMBL/GenBank/DDBJ databases">
        <title>A functionally conserved STORR gene fusion in Papaver species that diverged 16.8 million years ago.</title>
        <authorList>
            <person name="Catania T."/>
        </authorList>
    </citation>
    <scope>NUCLEOTIDE SEQUENCE</scope>
    <source>
        <strain evidence="11">S-191538</strain>
    </source>
</reference>
<feature type="domain" description="Helicase ATP-binding" evidence="8">
    <location>
        <begin position="170"/>
        <end position="387"/>
    </location>
</feature>
<dbReference type="InterPro" id="IPR050079">
    <property type="entry name" value="DEAD_box_RNA_helicase"/>
</dbReference>
<evidence type="ECO:0000313" key="12">
    <source>
        <dbReference type="Proteomes" id="UP001177140"/>
    </source>
</evidence>
<dbReference type="GO" id="GO:0005524">
    <property type="term" value="F:ATP binding"/>
    <property type="evidence" value="ECO:0007669"/>
    <property type="project" value="UniProtKB-KW"/>
</dbReference>
<comment type="similarity">
    <text evidence="6">Belongs to the DEAD box helicase family.</text>
</comment>
<dbReference type="Proteomes" id="UP001177140">
    <property type="component" value="Unassembled WGS sequence"/>
</dbReference>
<dbReference type="GO" id="GO:0003724">
    <property type="term" value="F:RNA helicase activity"/>
    <property type="evidence" value="ECO:0007669"/>
    <property type="project" value="InterPro"/>
</dbReference>
<name>A0AA41V0Z0_PAPNU</name>
<evidence type="ECO:0000256" key="5">
    <source>
        <dbReference type="PROSITE-ProRule" id="PRU00552"/>
    </source>
</evidence>
<organism evidence="11 12">
    <name type="scientific">Papaver nudicaule</name>
    <name type="common">Iceland poppy</name>
    <dbReference type="NCBI Taxonomy" id="74823"/>
    <lineage>
        <taxon>Eukaryota</taxon>
        <taxon>Viridiplantae</taxon>
        <taxon>Streptophyta</taxon>
        <taxon>Embryophyta</taxon>
        <taxon>Tracheophyta</taxon>
        <taxon>Spermatophyta</taxon>
        <taxon>Magnoliopsida</taxon>
        <taxon>Ranunculales</taxon>
        <taxon>Papaveraceae</taxon>
        <taxon>Papaveroideae</taxon>
        <taxon>Papaver</taxon>
    </lineage>
</organism>
<keyword evidence="12" id="KW-1185">Reference proteome</keyword>
<keyword evidence="4 6" id="KW-0067">ATP-binding</keyword>
<feature type="region of interest" description="Disordered" evidence="7">
    <location>
        <begin position="1"/>
        <end position="44"/>
    </location>
</feature>
<evidence type="ECO:0000256" key="1">
    <source>
        <dbReference type="ARBA" id="ARBA00022741"/>
    </source>
</evidence>
<proteinExistence type="inferred from homology"/>
<feature type="region of interest" description="Disordered" evidence="7">
    <location>
        <begin position="108"/>
        <end position="127"/>
    </location>
</feature>
<dbReference type="CDD" id="cd17946">
    <property type="entry name" value="DEADc_DDX24"/>
    <property type="match status" value="1"/>
</dbReference>
<keyword evidence="2 6" id="KW-0378">Hydrolase</keyword>
<dbReference type="PANTHER" id="PTHR47959:SF1">
    <property type="entry name" value="ATP-DEPENDENT RNA HELICASE DBPA"/>
    <property type="match status" value="1"/>
</dbReference>
<feature type="domain" description="Helicase C-terminal" evidence="9">
    <location>
        <begin position="396"/>
        <end position="579"/>
    </location>
</feature>
<feature type="domain" description="DEAD-box RNA helicase Q" evidence="10">
    <location>
        <begin position="138"/>
        <end position="166"/>
    </location>
</feature>
<dbReference type="PROSITE" id="PS51192">
    <property type="entry name" value="HELICASE_ATP_BIND_1"/>
    <property type="match status" value="1"/>
</dbReference>
<evidence type="ECO:0000256" key="3">
    <source>
        <dbReference type="ARBA" id="ARBA00022806"/>
    </source>
</evidence>
<feature type="short sequence motif" description="Q motif" evidence="5">
    <location>
        <begin position="138"/>
        <end position="166"/>
    </location>
</feature>
<dbReference type="InterPro" id="IPR014001">
    <property type="entry name" value="Helicase_ATP-bd"/>
</dbReference>
<gene>
    <name evidence="11" type="ORF">MKW94_009850</name>
</gene>
<comment type="caution">
    <text evidence="11">The sequence shown here is derived from an EMBL/GenBank/DDBJ whole genome shotgun (WGS) entry which is preliminary data.</text>
</comment>
<feature type="region of interest" description="Disordered" evidence="7">
    <location>
        <begin position="65"/>
        <end position="95"/>
    </location>
</feature>
<dbReference type="Pfam" id="PF00271">
    <property type="entry name" value="Helicase_C"/>
    <property type="match status" value="1"/>
</dbReference>
<dbReference type="InterPro" id="IPR011545">
    <property type="entry name" value="DEAD/DEAH_box_helicase_dom"/>
</dbReference>
<dbReference type="InterPro" id="IPR014014">
    <property type="entry name" value="RNA_helicase_DEAD_Q_motif"/>
</dbReference>
<evidence type="ECO:0000313" key="11">
    <source>
        <dbReference type="EMBL" id="MCL7030230.1"/>
    </source>
</evidence>
<evidence type="ECO:0000256" key="7">
    <source>
        <dbReference type="SAM" id="MobiDB-lite"/>
    </source>
</evidence>
<keyword evidence="3 6" id="KW-0347">Helicase</keyword>
<protein>
    <recommendedName>
        <fullName evidence="13">DEAD-box ATP-dependent RNA helicase 13</fullName>
    </recommendedName>
</protein>
<dbReference type="Gene3D" id="3.40.50.300">
    <property type="entry name" value="P-loop containing nucleotide triphosphate hydrolases"/>
    <property type="match status" value="2"/>
</dbReference>
<dbReference type="Pfam" id="PF00270">
    <property type="entry name" value="DEAD"/>
    <property type="match status" value="1"/>
</dbReference>
<sequence length="760" mass="84648">MAAKANSKKLKRSYKKGAEDSDSLPWKPAVSQDEDPFAQGANDFDGGFISLEEIDEVDYGVFINDTHESKKRTRTEDSGDNEEKDGKKVKKLKAKKKKKKKTVKVSEVESTSSSVVKDDDSDNKVETGETAVDEAEFYEWKALRLHPLLLKSVYKLGFKEPTPIQKVCIPAAAHQGKDVIGAAETGSGKTLAFGLPILQRLLQEREKAGVSLTERGNDVEKGALGSTLRALIITPTRELALQVTDHLKAASTLTNIRVVPIVGGISSEKQERLLKARPEIVVGTPGRLWELMQGGDQHLVELHSLSFFVLDEADRMIESGHFQELQSIIDMLPMTAAPEEGQHENTQSCVTISNIQKKKRQTFVFSATIALSADFRKKLKGGSHKSKQSSKGELSSIEKLSERAGMRADAAVFDLTNAAVMANKLEESFIECREEDKDAYLYYLLSVHGQGRTIVFCTSIAALRHISSLLRLLGINLWPLHSQMQQRARLKVLSSLQSRGLDIPGVRTVVHYQLPHSAEAYVHRSGRTARASADGCSIALINPNDKPKFASLCRSLQKESLQRFPLDNSYMPEVMKRLSVARQIDKISHKDSKEKVNKTWLERNAKSVELVLDEDDSEEETVNKHKQRKATSSKLINLQAELKSLLSRPLQPKSFSRRFLAGSGVSPLLQHQFQELSVKKLGDNGNVGETRRRKLVVIGQDCIEPLEALRSGGHEVSMNTKETSGSGKQIIENAKRKKRQAKNRVHDQKRNDKKRLKNGE</sequence>
<feature type="compositionally biased region" description="Basic residues" evidence="7">
    <location>
        <begin position="751"/>
        <end position="760"/>
    </location>
</feature>
<evidence type="ECO:0000256" key="2">
    <source>
        <dbReference type="ARBA" id="ARBA00022801"/>
    </source>
</evidence>
<dbReference type="SMART" id="SM00490">
    <property type="entry name" value="HELICc"/>
    <property type="match status" value="1"/>
</dbReference>
<dbReference type="SUPFAM" id="SSF52540">
    <property type="entry name" value="P-loop containing nucleoside triphosphate hydrolases"/>
    <property type="match status" value="2"/>
</dbReference>
<evidence type="ECO:0000256" key="4">
    <source>
        <dbReference type="ARBA" id="ARBA00022840"/>
    </source>
</evidence>
<dbReference type="GO" id="GO:0005829">
    <property type="term" value="C:cytosol"/>
    <property type="evidence" value="ECO:0007669"/>
    <property type="project" value="TreeGrafter"/>
</dbReference>
<feature type="compositionally biased region" description="Polar residues" evidence="7">
    <location>
        <begin position="717"/>
        <end position="727"/>
    </location>
</feature>